<dbReference type="Proteomes" id="UP000431922">
    <property type="component" value="Unassembled WGS sequence"/>
</dbReference>
<keyword evidence="6" id="KW-1185">Reference proteome</keyword>
<accession>A0A845B6K0</accession>
<comment type="similarity">
    <text evidence="3 4">Belongs to the bacterial glucokinase family.</text>
</comment>
<dbReference type="AlphaFoldDB" id="A0A845B6K0"/>
<dbReference type="EC" id="2.7.1.2" evidence="3"/>
<evidence type="ECO:0000256" key="1">
    <source>
        <dbReference type="ARBA" id="ARBA00022679"/>
    </source>
</evidence>
<dbReference type="CDD" id="cd24008">
    <property type="entry name" value="ASKHA_NBD_GLK"/>
    <property type="match status" value="1"/>
</dbReference>
<evidence type="ECO:0000256" key="4">
    <source>
        <dbReference type="RuleBase" id="RU004046"/>
    </source>
</evidence>
<gene>
    <name evidence="3 5" type="primary">glk</name>
    <name evidence="5" type="ORF">GRI65_11415</name>
</gene>
<evidence type="ECO:0000313" key="5">
    <source>
        <dbReference type="EMBL" id="MXP45057.1"/>
    </source>
</evidence>
<protein>
    <recommendedName>
        <fullName evidence="3">Glucokinase</fullName>
        <ecNumber evidence="3">2.7.1.2</ecNumber>
    </recommendedName>
    <alternativeName>
        <fullName evidence="3">Glucose kinase</fullName>
    </alternativeName>
</protein>
<name>A0A845B6K0_9SPHN</name>
<keyword evidence="2 3" id="KW-0418">Kinase</keyword>
<dbReference type="InterPro" id="IPR003836">
    <property type="entry name" value="Glucokinase"/>
</dbReference>
<dbReference type="InterPro" id="IPR043129">
    <property type="entry name" value="ATPase_NBD"/>
</dbReference>
<dbReference type="GO" id="GO:0005536">
    <property type="term" value="F:D-glucose binding"/>
    <property type="evidence" value="ECO:0007669"/>
    <property type="project" value="InterPro"/>
</dbReference>
<dbReference type="Gene3D" id="3.40.367.20">
    <property type="match status" value="1"/>
</dbReference>
<keyword evidence="3" id="KW-0963">Cytoplasm</keyword>
<organism evidence="5 6">
    <name type="scientific">Allopontixanthobacter sediminis</name>
    <dbReference type="NCBI Taxonomy" id="1689985"/>
    <lineage>
        <taxon>Bacteria</taxon>
        <taxon>Pseudomonadati</taxon>
        <taxon>Pseudomonadota</taxon>
        <taxon>Alphaproteobacteria</taxon>
        <taxon>Sphingomonadales</taxon>
        <taxon>Erythrobacteraceae</taxon>
        <taxon>Allopontixanthobacter</taxon>
    </lineage>
</organism>
<dbReference type="GO" id="GO:0005524">
    <property type="term" value="F:ATP binding"/>
    <property type="evidence" value="ECO:0007669"/>
    <property type="project" value="UniProtKB-UniRule"/>
</dbReference>
<evidence type="ECO:0000256" key="2">
    <source>
        <dbReference type="ARBA" id="ARBA00022777"/>
    </source>
</evidence>
<dbReference type="GO" id="GO:0004340">
    <property type="term" value="F:glucokinase activity"/>
    <property type="evidence" value="ECO:0007669"/>
    <property type="project" value="UniProtKB-UniRule"/>
</dbReference>
<dbReference type="RefSeq" id="WP_160756696.1">
    <property type="nucleotide sequence ID" value="NZ_WTYL01000003.1"/>
</dbReference>
<proteinExistence type="inferred from homology"/>
<comment type="caution">
    <text evidence="5">The sequence shown here is derived from an EMBL/GenBank/DDBJ whole genome shotgun (WGS) entry which is preliminary data.</text>
</comment>
<dbReference type="PANTHER" id="PTHR47690">
    <property type="entry name" value="GLUCOKINASE"/>
    <property type="match status" value="1"/>
</dbReference>
<feature type="binding site" evidence="3">
    <location>
        <begin position="8"/>
        <end position="13"/>
    </location>
    <ligand>
        <name>ATP</name>
        <dbReference type="ChEBI" id="CHEBI:30616"/>
    </ligand>
</feature>
<evidence type="ECO:0000256" key="3">
    <source>
        <dbReference type="HAMAP-Rule" id="MF_00524"/>
    </source>
</evidence>
<dbReference type="Pfam" id="PF02685">
    <property type="entry name" value="Glucokinase"/>
    <property type="match status" value="1"/>
</dbReference>
<keyword evidence="3" id="KW-0547">Nucleotide-binding</keyword>
<sequence>MSYDLVAVDIGGTHARFAIATVADDCTITLGEPETLHTEDHASFQTAWEDFRERRGGTLPRAVAMAIAGPVGGDVIRFTNNPWIIRPALVKEKLDVDDFVIVNDFEAVAHAVARASEDQFIHLTGPEGPLPKTGRLTVLGPGTGLGVAHLYREPTGEYRVSATEGGHVDFAPLDSIEDAILARLRKRHNRVSVERVVAGPAISDIYQTLAAMEGKAVSEEDDIAIWTRGQDGSDSLAAAAVDRFCMSLGSVAGDMALAHGAKGVVIAGGLGYRIRDALLASGFAERFRAKGRFESMMAGIPVKLIVHPQPGLFGAAAAFASEAGSAKETRGNPS</sequence>
<dbReference type="GO" id="GO:0005829">
    <property type="term" value="C:cytosol"/>
    <property type="evidence" value="ECO:0007669"/>
    <property type="project" value="TreeGrafter"/>
</dbReference>
<dbReference type="NCBIfam" id="TIGR00749">
    <property type="entry name" value="glk"/>
    <property type="match status" value="1"/>
</dbReference>
<dbReference type="EMBL" id="WTYL01000003">
    <property type="protein sequence ID" value="MXP45057.1"/>
    <property type="molecule type" value="Genomic_DNA"/>
</dbReference>
<keyword evidence="1 3" id="KW-0808">Transferase</keyword>
<dbReference type="HAMAP" id="MF_00524">
    <property type="entry name" value="Glucokinase"/>
    <property type="match status" value="1"/>
</dbReference>
<dbReference type="Gene3D" id="3.30.420.40">
    <property type="match status" value="1"/>
</dbReference>
<dbReference type="InterPro" id="IPR050201">
    <property type="entry name" value="Bacterial_glucokinase"/>
</dbReference>
<keyword evidence="3" id="KW-0067">ATP-binding</keyword>
<evidence type="ECO:0000313" key="6">
    <source>
        <dbReference type="Proteomes" id="UP000431922"/>
    </source>
</evidence>
<keyword evidence="3" id="KW-0324">Glycolysis</keyword>
<dbReference type="SUPFAM" id="SSF53067">
    <property type="entry name" value="Actin-like ATPase domain"/>
    <property type="match status" value="1"/>
</dbReference>
<dbReference type="OrthoDB" id="9800595at2"/>
<reference evidence="5 6" key="1">
    <citation type="submission" date="2019-12" db="EMBL/GenBank/DDBJ databases">
        <title>Genomic-based taxomic classification of the family Erythrobacteraceae.</title>
        <authorList>
            <person name="Xu L."/>
        </authorList>
    </citation>
    <scope>NUCLEOTIDE SEQUENCE [LARGE SCALE GENOMIC DNA]</scope>
    <source>
        <strain evidence="5 6">KCTC 42453</strain>
    </source>
</reference>
<comment type="subcellular location">
    <subcellularLocation>
        <location evidence="3">Cytoplasm</location>
    </subcellularLocation>
</comment>
<dbReference type="PANTHER" id="PTHR47690:SF1">
    <property type="entry name" value="GLUCOKINASE"/>
    <property type="match status" value="1"/>
</dbReference>
<dbReference type="GO" id="GO:0006096">
    <property type="term" value="P:glycolytic process"/>
    <property type="evidence" value="ECO:0007669"/>
    <property type="project" value="UniProtKB-UniRule"/>
</dbReference>
<comment type="catalytic activity">
    <reaction evidence="3">
        <text>D-glucose + ATP = D-glucose 6-phosphate + ADP + H(+)</text>
        <dbReference type="Rhea" id="RHEA:17825"/>
        <dbReference type="ChEBI" id="CHEBI:4167"/>
        <dbReference type="ChEBI" id="CHEBI:15378"/>
        <dbReference type="ChEBI" id="CHEBI:30616"/>
        <dbReference type="ChEBI" id="CHEBI:61548"/>
        <dbReference type="ChEBI" id="CHEBI:456216"/>
        <dbReference type="EC" id="2.7.1.2"/>
    </reaction>
</comment>